<keyword evidence="9" id="KW-1133">Transmembrane helix</keyword>
<comment type="caution">
    <text evidence="12">The sequence shown here is derived from an EMBL/GenBank/DDBJ whole genome shotgun (WGS) entry which is preliminary data.</text>
</comment>
<dbReference type="PROSITE" id="PS51007">
    <property type="entry name" value="CYTC"/>
    <property type="match status" value="1"/>
</dbReference>
<dbReference type="GO" id="GO:0009055">
    <property type="term" value="F:electron transfer activity"/>
    <property type="evidence" value="ECO:0007669"/>
    <property type="project" value="InterPro"/>
</dbReference>
<keyword evidence="2 8" id="KW-0479">Metal-binding</keyword>
<proteinExistence type="inferred from homology"/>
<evidence type="ECO:0000313" key="12">
    <source>
        <dbReference type="EMBL" id="MCA9387355.1"/>
    </source>
</evidence>
<dbReference type="PANTHER" id="PTHR13887">
    <property type="entry name" value="GLUTATHIONE S-TRANSFERASE KAPPA"/>
    <property type="match status" value="1"/>
</dbReference>
<evidence type="ECO:0000256" key="2">
    <source>
        <dbReference type="ARBA" id="ARBA00022723"/>
    </source>
</evidence>
<dbReference type="PANTHER" id="PTHR13887:SF14">
    <property type="entry name" value="DISULFIDE BOND FORMATION PROTEIN D"/>
    <property type="match status" value="1"/>
</dbReference>
<dbReference type="GO" id="GO:0016491">
    <property type="term" value="F:oxidoreductase activity"/>
    <property type="evidence" value="ECO:0007669"/>
    <property type="project" value="UniProtKB-KW"/>
</dbReference>
<evidence type="ECO:0000256" key="4">
    <source>
        <dbReference type="ARBA" id="ARBA00023002"/>
    </source>
</evidence>
<dbReference type="EMBL" id="JAGQLF010000097">
    <property type="protein sequence ID" value="MCA9387355.1"/>
    <property type="molecule type" value="Genomic_DNA"/>
</dbReference>
<evidence type="ECO:0000259" key="11">
    <source>
        <dbReference type="PROSITE" id="PS51352"/>
    </source>
</evidence>
<dbReference type="InterPro" id="IPR013766">
    <property type="entry name" value="Thioredoxin_domain"/>
</dbReference>
<evidence type="ECO:0000256" key="6">
    <source>
        <dbReference type="ARBA" id="ARBA00023157"/>
    </source>
</evidence>
<evidence type="ECO:0000256" key="5">
    <source>
        <dbReference type="ARBA" id="ARBA00023004"/>
    </source>
</evidence>
<evidence type="ECO:0000256" key="8">
    <source>
        <dbReference type="PROSITE-ProRule" id="PRU00433"/>
    </source>
</evidence>
<protein>
    <submittedName>
        <fullName evidence="12">DsbA family protein</fullName>
    </submittedName>
</protein>
<dbReference type="GO" id="GO:0046872">
    <property type="term" value="F:metal ion binding"/>
    <property type="evidence" value="ECO:0007669"/>
    <property type="project" value="UniProtKB-KW"/>
</dbReference>
<feature type="domain" description="Thioredoxin" evidence="11">
    <location>
        <begin position="78"/>
        <end position="296"/>
    </location>
</feature>
<accession>A0A955RM34</accession>
<keyword evidence="4" id="KW-0560">Oxidoreductase</keyword>
<comment type="similarity">
    <text evidence="1">Belongs to the thioredoxin family. DsbA subfamily.</text>
</comment>
<keyword evidence="9" id="KW-0812">Transmembrane</keyword>
<keyword evidence="3" id="KW-0732">Signal</keyword>
<dbReference type="Proteomes" id="UP000714915">
    <property type="component" value="Unassembled WGS sequence"/>
</dbReference>
<keyword evidence="8" id="KW-0349">Heme</keyword>
<dbReference type="Pfam" id="PF13462">
    <property type="entry name" value="Thioredoxin_4"/>
    <property type="match status" value="1"/>
</dbReference>
<evidence type="ECO:0000259" key="10">
    <source>
        <dbReference type="PROSITE" id="PS51007"/>
    </source>
</evidence>
<keyword evidence="6" id="KW-1015">Disulfide bond</keyword>
<sequence>MAQELSSKKIEEKSKAVQAKKSTDSDTIEIDLKLFLMPVAIVIAGVFMSLSLLIGLNQIASNLDQITVGTSTATGAVDTTGTQAGAVTAVTYDQIEEIFTDDALAFGDTDTGLLLVEFSDPSCPYCHIASGKNPELNQSAGSQFTLVSDGGTYVAPVQEFKNLVDNGEAAFIQIYTNGHGNGRLAAQAQYCADEKGKFWEVHDLLMSNAGYSIINDVVQNDVSKAGDLADFLSSAVDKSFMQDCLENGKYEARITQDEQIAASFGVQGTPGFFVNETNFPGAYSYTDMASTVESYL</sequence>
<dbReference type="CDD" id="cd02972">
    <property type="entry name" value="DsbA_family"/>
    <property type="match status" value="1"/>
</dbReference>
<name>A0A955RM34_9BACT</name>
<evidence type="ECO:0000256" key="1">
    <source>
        <dbReference type="ARBA" id="ARBA00005791"/>
    </source>
</evidence>
<reference evidence="12" key="2">
    <citation type="journal article" date="2021" name="Microbiome">
        <title>Successional dynamics and alternative stable states in a saline activated sludge microbial community over 9 years.</title>
        <authorList>
            <person name="Wang Y."/>
            <person name="Ye J."/>
            <person name="Ju F."/>
            <person name="Liu L."/>
            <person name="Boyd J.A."/>
            <person name="Deng Y."/>
            <person name="Parks D.H."/>
            <person name="Jiang X."/>
            <person name="Yin X."/>
            <person name="Woodcroft B.J."/>
            <person name="Tyson G.W."/>
            <person name="Hugenholtz P."/>
            <person name="Polz M.F."/>
            <person name="Zhang T."/>
        </authorList>
    </citation>
    <scope>NUCLEOTIDE SEQUENCE</scope>
    <source>
        <strain evidence="12">HKST-UBA09</strain>
    </source>
</reference>
<evidence type="ECO:0000313" key="13">
    <source>
        <dbReference type="Proteomes" id="UP000714915"/>
    </source>
</evidence>
<dbReference type="AlphaFoldDB" id="A0A955RM34"/>
<gene>
    <name evidence="12" type="ORF">KC669_04950</name>
</gene>
<reference evidence="12" key="1">
    <citation type="submission" date="2020-04" db="EMBL/GenBank/DDBJ databases">
        <authorList>
            <person name="Zhang T."/>
        </authorList>
    </citation>
    <scope>NUCLEOTIDE SEQUENCE</scope>
    <source>
        <strain evidence="12">HKST-UBA09</strain>
    </source>
</reference>
<dbReference type="InterPro" id="IPR009056">
    <property type="entry name" value="Cyt_c-like_dom"/>
</dbReference>
<feature type="transmembrane region" description="Helical" evidence="9">
    <location>
        <begin position="34"/>
        <end position="56"/>
    </location>
</feature>
<evidence type="ECO:0000256" key="9">
    <source>
        <dbReference type="SAM" id="Phobius"/>
    </source>
</evidence>
<dbReference type="SUPFAM" id="SSF52833">
    <property type="entry name" value="Thioredoxin-like"/>
    <property type="match status" value="1"/>
</dbReference>
<evidence type="ECO:0000256" key="7">
    <source>
        <dbReference type="ARBA" id="ARBA00023284"/>
    </source>
</evidence>
<keyword evidence="9" id="KW-0472">Membrane</keyword>
<dbReference type="PROSITE" id="PS51352">
    <property type="entry name" value="THIOREDOXIN_2"/>
    <property type="match status" value="1"/>
</dbReference>
<keyword evidence="5 8" id="KW-0408">Iron</keyword>
<feature type="domain" description="Cytochrome c" evidence="10">
    <location>
        <begin position="107"/>
        <end position="195"/>
    </location>
</feature>
<dbReference type="InterPro" id="IPR012336">
    <property type="entry name" value="Thioredoxin-like_fold"/>
</dbReference>
<keyword evidence="7" id="KW-0676">Redox-active center</keyword>
<dbReference type="Gene3D" id="3.40.30.10">
    <property type="entry name" value="Glutaredoxin"/>
    <property type="match status" value="1"/>
</dbReference>
<evidence type="ECO:0000256" key="3">
    <source>
        <dbReference type="ARBA" id="ARBA00022729"/>
    </source>
</evidence>
<dbReference type="GO" id="GO:0020037">
    <property type="term" value="F:heme binding"/>
    <property type="evidence" value="ECO:0007669"/>
    <property type="project" value="InterPro"/>
</dbReference>
<organism evidence="12 13">
    <name type="scientific">Candidatus Dojkabacteria bacterium</name>
    <dbReference type="NCBI Taxonomy" id="2099670"/>
    <lineage>
        <taxon>Bacteria</taxon>
        <taxon>Candidatus Dojkabacteria</taxon>
    </lineage>
</organism>
<dbReference type="InterPro" id="IPR036249">
    <property type="entry name" value="Thioredoxin-like_sf"/>
</dbReference>